<sequence length="137" mass="14985">MPKEQEQGSSISTVTVNDGSGTSISPSVNQLIKSSVAKSIGALTDNLTRVIEDLGGFAKRFSEENSSTVEQAIKKALRESYTCKRKRKRNQQQLDHIIQVLVRFNEASDALKAKSHDKVKAALDAGTEVVSKRIKVI</sequence>
<organism evidence="2 3">
    <name type="scientific">Pocillopora meandrina</name>
    <dbReference type="NCBI Taxonomy" id="46732"/>
    <lineage>
        <taxon>Eukaryota</taxon>
        <taxon>Metazoa</taxon>
        <taxon>Cnidaria</taxon>
        <taxon>Anthozoa</taxon>
        <taxon>Hexacorallia</taxon>
        <taxon>Scleractinia</taxon>
        <taxon>Astrocoeniina</taxon>
        <taxon>Pocilloporidae</taxon>
        <taxon>Pocillopora</taxon>
    </lineage>
</organism>
<proteinExistence type="predicted"/>
<accession>A0AAU9W4S0</accession>
<feature type="region of interest" description="Disordered" evidence="1">
    <location>
        <begin position="1"/>
        <end position="24"/>
    </location>
</feature>
<gene>
    <name evidence="2" type="ORF">PMEA_00035388</name>
</gene>
<name>A0AAU9W4S0_9CNID</name>
<comment type="caution">
    <text evidence="2">The sequence shown here is derived from an EMBL/GenBank/DDBJ whole genome shotgun (WGS) entry which is preliminary data.</text>
</comment>
<evidence type="ECO:0000256" key="1">
    <source>
        <dbReference type="SAM" id="MobiDB-lite"/>
    </source>
</evidence>
<protein>
    <submittedName>
        <fullName evidence="2">Uncharacterized protein</fullName>
    </submittedName>
</protein>
<evidence type="ECO:0000313" key="2">
    <source>
        <dbReference type="EMBL" id="CAH3104026.1"/>
    </source>
</evidence>
<keyword evidence="3" id="KW-1185">Reference proteome</keyword>
<dbReference type="Proteomes" id="UP001159428">
    <property type="component" value="Unassembled WGS sequence"/>
</dbReference>
<reference evidence="2 3" key="1">
    <citation type="submission" date="2022-05" db="EMBL/GenBank/DDBJ databases">
        <authorList>
            <consortium name="Genoscope - CEA"/>
            <person name="William W."/>
        </authorList>
    </citation>
    <scope>NUCLEOTIDE SEQUENCE [LARGE SCALE GENOMIC DNA]</scope>
</reference>
<dbReference type="EMBL" id="CALNXJ010000009">
    <property type="protein sequence ID" value="CAH3104026.1"/>
    <property type="molecule type" value="Genomic_DNA"/>
</dbReference>
<evidence type="ECO:0000313" key="3">
    <source>
        <dbReference type="Proteomes" id="UP001159428"/>
    </source>
</evidence>
<dbReference type="AlphaFoldDB" id="A0AAU9W4S0"/>
<feature type="compositionally biased region" description="Polar residues" evidence="1">
    <location>
        <begin position="7"/>
        <end position="24"/>
    </location>
</feature>